<protein>
    <recommendedName>
        <fullName evidence="3">NAD-dependent epimerase/dehydratase domain-containing protein</fullName>
    </recommendedName>
</protein>
<keyword evidence="1" id="KW-0560">Oxidoreductase</keyword>
<evidence type="ECO:0000313" key="4">
    <source>
        <dbReference type="EMBL" id="KAK7415952.1"/>
    </source>
</evidence>
<dbReference type="InterPro" id="IPR036291">
    <property type="entry name" value="NAD(P)-bd_dom_sf"/>
</dbReference>
<dbReference type="PANTHER" id="PTHR10366">
    <property type="entry name" value="NAD DEPENDENT EPIMERASE/DEHYDRATASE"/>
    <property type="match status" value="1"/>
</dbReference>
<evidence type="ECO:0000313" key="5">
    <source>
        <dbReference type="Proteomes" id="UP001498476"/>
    </source>
</evidence>
<feature type="domain" description="NAD-dependent epimerase/dehydratase" evidence="3">
    <location>
        <begin position="22"/>
        <end position="156"/>
    </location>
</feature>
<dbReference type="InterPro" id="IPR050425">
    <property type="entry name" value="NAD(P)_dehydrat-like"/>
</dbReference>
<comment type="caution">
    <text evidence="4">The sequence shown here is derived from an EMBL/GenBank/DDBJ whole genome shotgun (WGS) entry which is preliminary data.</text>
</comment>
<evidence type="ECO:0000256" key="2">
    <source>
        <dbReference type="ARBA" id="ARBA00023445"/>
    </source>
</evidence>
<gene>
    <name evidence="4" type="ORF">QQX98_005525</name>
</gene>
<evidence type="ECO:0000256" key="1">
    <source>
        <dbReference type="ARBA" id="ARBA00023002"/>
    </source>
</evidence>
<dbReference type="Pfam" id="PF01370">
    <property type="entry name" value="Epimerase"/>
    <property type="match status" value="1"/>
</dbReference>
<dbReference type="EMBL" id="JAZAVJ010000075">
    <property type="protein sequence ID" value="KAK7415952.1"/>
    <property type="molecule type" value="Genomic_DNA"/>
</dbReference>
<dbReference type="SUPFAM" id="SSF51735">
    <property type="entry name" value="NAD(P)-binding Rossmann-fold domains"/>
    <property type="match status" value="1"/>
</dbReference>
<keyword evidence="5" id="KW-1185">Reference proteome</keyword>
<name>A0ABR1H4Y6_9HYPO</name>
<dbReference type="Proteomes" id="UP001498476">
    <property type="component" value="Unassembled WGS sequence"/>
</dbReference>
<accession>A0ABR1H4Y6</accession>
<organism evidence="4 5">
    <name type="scientific">Neonectria punicea</name>
    <dbReference type="NCBI Taxonomy" id="979145"/>
    <lineage>
        <taxon>Eukaryota</taxon>
        <taxon>Fungi</taxon>
        <taxon>Dikarya</taxon>
        <taxon>Ascomycota</taxon>
        <taxon>Pezizomycotina</taxon>
        <taxon>Sordariomycetes</taxon>
        <taxon>Hypocreomycetidae</taxon>
        <taxon>Hypocreales</taxon>
        <taxon>Nectriaceae</taxon>
        <taxon>Neonectria</taxon>
    </lineage>
</organism>
<reference evidence="4 5" key="1">
    <citation type="journal article" date="2025" name="Microbiol. Resour. Announc.">
        <title>Draft genome sequences for Neonectria magnoliae and Neonectria punicea, canker pathogens of Liriodendron tulipifera and Acer saccharum in West Virginia.</title>
        <authorList>
            <person name="Petronek H.M."/>
            <person name="Kasson M.T."/>
            <person name="Metheny A.M."/>
            <person name="Stauder C.M."/>
            <person name="Lovett B."/>
            <person name="Lynch S.C."/>
            <person name="Garnas J.R."/>
            <person name="Kasson L.R."/>
            <person name="Stajich J.E."/>
        </authorList>
    </citation>
    <scope>NUCLEOTIDE SEQUENCE [LARGE SCALE GENOMIC DNA]</scope>
    <source>
        <strain evidence="4 5">NRRL 64653</strain>
    </source>
</reference>
<dbReference type="InterPro" id="IPR001509">
    <property type="entry name" value="Epimerase_deHydtase"/>
</dbReference>
<sequence length="287" mass="30994">MRHLSTKHLESLNLALPPGSLIVVSGANGFIGSHVCDQLLAIGYLVRGTVRSLERSGWLKEYFERTYKAGNFELVEVPEIDKEGAFDEAITGAQGIIHSAPINSLDRDPDNVVPKIIATTLGIAKSAAKVPSVKRLVLTSSIAAVADPKPGVAEALTTDTYNEEVVEITDSGNIPAGLFGGHTWYIDVVDVSDLHLGALLLPEVRSERLFGSADRYTVNDFLRIFRMLYPDRGVGDDIPNVKPDLRKVPIERPAEVLKLLGVPGWTSLEDCIKPLAEQFAAASKASG</sequence>
<dbReference type="PANTHER" id="PTHR10366:SF562">
    <property type="entry name" value="ALDEHYDE REDUCTASE II (AFU_ORTHOLOGUE AFUA_1G11360)"/>
    <property type="match status" value="1"/>
</dbReference>
<dbReference type="Gene3D" id="3.40.50.720">
    <property type="entry name" value="NAD(P)-binding Rossmann-like Domain"/>
    <property type="match status" value="2"/>
</dbReference>
<comment type="similarity">
    <text evidence="2">Belongs to the NAD(P)-dependent epimerase/dehydratase family. Dihydroflavonol-4-reductase subfamily.</text>
</comment>
<evidence type="ECO:0000259" key="3">
    <source>
        <dbReference type="Pfam" id="PF01370"/>
    </source>
</evidence>
<proteinExistence type="inferred from homology"/>